<protein>
    <submittedName>
        <fullName evidence="7">Glutamate decarboxylase</fullName>
    </submittedName>
</protein>
<dbReference type="PANTHER" id="PTHR45677:SF8">
    <property type="entry name" value="CYSTEINE SULFINIC ACID DECARBOXYLASE"/>
    <property type="match status" value="1"/>
</dbReference>
<dbReference type="InterPro" id="IPR015424">
    <property type="entry name" value="PyrdxlP-dep_Trfase"/>
</dbReference>
<evidence type="ECO:0000256" key="1">
    <source>
        <dbReference type="ARBA" id="ARBA00001933"/>
    </source>
</evidence>
<dbReference type="NCBIfam" id="TIGR03799">
    <property type="entry name" value="NOD_PanD_pyr"/>
    <property type="match status" value="1"/>
</dbReference>
<name>A0ABQ6H7Q0_9GAMM</name>
<keyword evidence="3" id="KW-0210">Decarboxylase</keyword>
<dbReference type="Gene3D" id="3.90.1150.10">
    <property type="entry name" value="Aspartate Aminotransferase, domain 1"/>
    <property type="match status" value="1"/>
</dbReference>
<evidence type="ECO:0000256" key="3">
    <source>
        <dbReference type="ARBA" id="ARBA00022793"/>
    </source>
</evidence>
<comment type="similarity">
    <text evidence="2 6">Belongs to the group II decarboxylase family.</text>
</comment>
<evidence type="ECO:0000256" key="6">
    <source>
        <dbReference type="RuleBase" id="RU000382"/>
    </source>
</evidence>
<evidence type="ECO:0000313" key="8">
    <source>
        <dbReference type="Proteomes" id="UP001157134"/>
    </source>
</evidence>
<accession>A0ABQ6H7Q0</accession>
<evidence type="ECO:0000256" key="4">
    <source>
        <dbReference type="ARBA" id="ARBA00022898"/>
    </source>
</evidence>
<evidence type="ECO:0000313" key="7">
    <source>
        <dbReference type="EMBL" id="GLX84165.1"/>
    </source>
</evidence>
<dbReference type="InterPro" id="IPR015421">
    <property type="entry name" value="PyrdxlP-dep_Trfase_major"/>
</dbReference>
<dbReference type="Proteomes" id="UP001157134">
    <property type="component" value="Unassembled WGS sequence"/>
</dbReference>
<evidence type="ECO:0000256" key="5">
    <source>
        <dbReference type="ARBA" id="ARBA00023239"/>
    </source>
</evidence>
<evidence type="ECO:0000256" key="2">
    <source>
        <dbReference type="ARBA" id="ARBA00009533"/>
    </source>
</evidence>
<organism evidence="7 8">
    <name type="scientific">Thalassotalea loyana</name>
    <dbReference type="NCBI Taxonomy" id="280483"/>
    <lineage>
        <taxon>Bacteria</taxon>
        <taxon>Pseudomonadati</taxon>
        <taxon>Pseudomonadota</taxon>
        <taxon>Gammaproteobacteria</taxon>
        <taxon>Alteromonadales</taxon>
        <taxon>Colwelliaceae</taxon>
        <taxon>Thalassotalea</taxon>
    </lineage>
</organism>
<dbReference type="InterPro" id="IPR015422">
    <property type="entry name" value="PyrdxlP-dep_Trfase_small"/>
</dbReference>
<dbReference type="Gene3D" id="3.40.640.10">
    <property type="entry name" value="Type I PLP-dependent aspartate aminotransferase-like (Major domain)"/>
    <property type="match status" value="1"/>
</dbReference>
<keyword evidence="4 6" id="KW-0663">Pyridoxal phosphate</keyword>
<dbReference type="InterPro" id="IPR002129">
    <property type="entry name" value="PyrdxlP-dep_de-COase"/>
</dbReference>
<dbReference type="PANTHER" id="PTHR45677">
    <property type="entry name" value="GLUTAMATE DECARBOXYLASE-RELATED"/>
    <property type="match status" value="1"/>
</dbReference>
<dbReference type="EMBL" id="BSSV01000001">
    <property type="protein sequence ID" value="GLX84165.1"/>
    <property type="molecule type" value="Genomic_DNA"/>
</dbReference>
<dbReference type="Pfam" id="PF00282">
    <property type="entry name" value="Pyridoxal_deC"/>
    <property type="match status" value="1"/>
</dbReference>
<keyword evidence="5 6" id="KW-0456">Lyase</keyword>
<gene>
    <name evidence="7" type="ORF">tloyanaT_04170</name>
</gene>
<dbReference type="SUPFAM" id="SSF53383">
    <property type="entry name" value="PLP-dependent transferases"/>
    <property type="match status" value="1"/>
</dbReference>
<proteinExistence type="inferred from homology"/>
<reference evidence="7 8" key="1">
    <citation type="submission" date="2023-03" db="EMBL/GenBank/DDBJ databases">
        <title>Thalassotalea loyana LMG 22536T draft genome sequence.</title>
        <authorList>
            <person name="Sawabe T."/>
        </authorList>
    </citation>
    <scope>NUCLEOTIDE SEQUENCE [LARGE SCALE GENOMIC DNA]</scope>
    <source>
        <strain evidence="7 8">LMG 22536</strain>
    </source>
</reference>
<keyword evidence="8" id="KW-1185">Reference proteome</keyword>
<comment type="cofactor">
    <cofactor evidence="1 6">
        <name>pyridoxal 5'-phosphate</name>
        <dbReference type="ChEBI" id="CHEBI:597326"/>
    </cofactor>
</comment>
<dbReference type="InterPro" id="IPR022517">
    <property type="entry name" value="Asp_decarboxylase_pyridox"/>
</dbReference>
<sequence length="577" mass="64367">MLDENEQVSFRSAYQVNQGFKLILRTVLNKMSSTSRRASATQESLHRIFTIPEAPDSTLGVIEKEMSENLLGFLGQHIVAVEKPLNEIEKDFASSALPEEPEFVSDHMHHLLNKLVAQSVHTSSPSFIGHMTSALPYFILPLSKLMVGLNQNLVKIETSKAFTPLERQVLGMMHRLVYGDDDHFYQQWMHSANHSLGAFCSGGTVANLTALWVARNNLLKADGDFKGVAREGLYKALKHYDYEGLAILVSERGHYSLKKSADVLGIGQESVIAIPTDEHNKIDIAKLEQKCQELTRNKIRILSLVGVAGTTETGNIDPLMQMAEIAERYDTHFHVDAAWGGATLLSNKHRGLMAGIELADSVTIDAHKQMYVPMGAGLVVFKNPASVSAIEHHAEYILRKGSKDLGSHTLEGSRPGMAMLVYASLHIISRQGYEMLINQSLDKAQYFADQISAHPEFELVTKPELCLLTYRYVPKEVQAMLEIASDEQVEVINSLLDKLTKFIQKRQRENGKSFVSRTRIEVSRYQGKKVLVFRVVLANPLTTKEILNDILAEQCELASESKQYLPELLAQVAKVSV</sequence>
<comment type="caution">
    <text evidence="7">The sequence shown here is derived from an EMBL/GenBank/DDBJ whole genome shotgun (WGS) entry which is preliminary data.</text>
</comment>